<keyword evidence="12" id="KW-0378">Hydrolase</keyword>
<dbReference type="GO" id="GO:0005886">
    <property type="term" value="C:plasma membrane"/>
    <property type="evidence" value="ECO:0007669"/>
    <property type="project" value="UniProtKB-SubCell"/>
</dbReference>
<accession>A0A0D8I9N3</accession>
<dbReference type="Gene3D" id="3.40.50.1000">
    <property type="entry name" value="HAD superfamily/HAD-like"/>
    <property type="match status" value="1"/>
</dbReference>
<evidence type="ECO:0000256" key="2">
    <source>
        <dbReference type="ARBA" id="ARBA00006024"/>
    </source>
</evidence>
<dbReference type="SUPFAM" id="SSF56784">
    <property type="entry name" value="HAD-like"/>
    <property type="match status" value="1"/>
</dbReference>
<dbReference type="InterPro" id="IPR008250">
    <property type="entry name" value="ATPase_P-typ_transduc_dom_A_sf"/>
</dbReference>
<dbReference type="PRINTS" id="PR00120">
    <property type="entry name" value="HATPASE"/>
</dbReference>
<evidence type="ECO:0000256" key="6">
    <source>
        <dbReference type="ARBA" id="ARBA00022989"/>
    </source>
</evidence>
<dbReference type="AlphaFoldDB" id="A0A0D8I9N3"/>
<dbReference type="Pfam" id="PF00122">
    <property type="entry name" value="E1-E2_ATPase"/>
    <property type="match status" value="1"/>
</dbReference>
<dbReference type="KEGG" id="cace:CACET_c29480"/>
<keyword evidence="6 10" id="KW-1133">Transmembrane helix</keyword>
<comment type="catalytic activity">
    <reaction evidence="9">
        <text>Cd(2+)(in) + ATP + H2O = Cd(2+)(out) + ADP + phosphate + H(+)</text>
        <dbReference type="Rhea" id="RHEA:12132"/>
        <dbReference type="ChEBI" id="CHEBI:15377"/>
        <dbReference type="ChEBI" id="CHEBI:15378"/>
        <dbReference type="ChEBI" id="CHEBI:30616"/>
        <dbReference type="ChEBI" id="CHEBI:43474"/>
        <dbReference type="ChEBI" id="CHEBI:48775"/>
        <dbReference type="ChEBI" id="CHEBI:456216"/>
        <dbReference type="EC" id="7.2.2.21"/>
    </reaction>
</comment>
<evidence type="ECO:0000313" key="13">
    <source>
        <dbReference type="Proteomes" id="UP000035704"/>
    </source>
</evidence>
<dbReference type="NCBIfam" id="TIGR01494">
    <property type="entry name" value="ATPase_P-type"/>
    <property type="match status" value="1"/>
</dbReference>
<evidence type="ECO:0000256" key="4">
    <source>
        <dbReference type="ARBA" id="ARBA00022692"/>
    </source>
</evidence>
<keyword evidence="10" id="KW-0067">ATP-binding</keyword>
<keyword evidence="10" id="KW-0479">Metal-binding</keyword>
<evidence type="ECO:0000313" key="12">
    <source>
        <dbReference type="EMBL" id="AKL96392.1"/>
    </source>
</evidence>
<dbReference type="Proteomes" id="UP000035704">
    <property type="component" value="Chromosome"/>
</dbReference>
<dbReference type="GO" id="GO:0005524">
    <property type="term" value="F:ATP binding"/>
    <property type="evidence" value="ECO:0007669"/>
    <property type="project" value="UniProtKB-UniRule"/>
</dbReference>
<feature type="domain" description="P-type ATPase A" evidence="11">
    <location>
        <begin position="236"/>
        <end position="331"/>
    </location>
</feature>
<keyword evidence="13" id="KW-1185">Reference proteome</keyword>
<reference evidence="12 13" key="1">
    <citation type="submission" date="2014-10" db="EMBL/GenBank/DDBJ databases">
        <title>Genome sequence of Clostridium aceticum DSM 1496.</title>
        <authorList>
            <person name="Poehlein A."/>
            <person name="Schiel-Bengelsdorf B."/>
            <person name="Gottschalk G."/>
            <person name="Duerre P."/>
            <person name="Daniel R."/>
        </authorList>
    </citation>
    <scope>NUCLEOTIDE SEQUENCE [LARGE SCALE GENOMIC DNA]</scope>
    <source>
        <strain evidence="12 13">DSM 1496</strain>
    </source>
</reference>
<evidence type="ECO:0000256" key="7">
    <source>
        <dbReference type="ARBA" id="ARBA00023136"/>
    </source>
</evidence>
<organism evidence="12 13">
    <name type="scientific">Clostridium aceticum</name>
    <dbReference type="NCBI Taxonomy" id="84022"/>
    <lineage>
        <taxon>Bacteria</taxon>
        <taxon>Bacillati</taxon>
        <taxon>Bacillota</taxon>
        <taxon>Clostridia</taxon>
        <taxon>Eubacteriales</taxon>
        <taxon>Clostridiaceae</taxon>
        <taxon>Clostridium</taxon>
    </lineage>
</organism>
<keyword evidence="10" id="KW-1003">Cell membrane</keyword>
<dbReference type="PATRIC" id="fig|84022.5.peg.367"/>
<dbReference type="InterPro" id="IPR036412">
    <property type="entry name" value="HAD-like_sf"/>
</dbReference>
<dbReference type="GO" id="GO:0016887">
    <property type="term" value="F:ATP hydrolysis activity"/>
    <property type="evidence" value="ECO:0007669"/>
    <property type="project" value="InterPro"/>
</dbReference>
<dbReference type="NCBIfam" id="TIGR01525">
    <property type="entry name" value="ATPase-IB_hvy"/>
    <property type="match status" value="1"/>
</dbReference>
<dbReference type="Pfam" id="PF00702">
    <property type="entry name" value="Hydrolase"/>
    <property type="match status" value="1"/>
</dbReference>
<comment type="subcellular location">
    <subcellularLocation>
        <location evidence="10">Cell membrane</location>
    </subcellularLocation>
    <subcellularLocation>
        <location evidence="1">Membrane</location>
        <topology evidence="1">Multi-pass membrane protein</topology>
    </subcellularLocation>
</comment>
<evidence type="ECO:0000259" key="11">
    <source>
        <dbReference type="Pfam" id="PF00122"/>
    </source>
</evidence>
<dbReference type="InterPro" id="IPR018303">
    <property type="entry name" value="ATPase_P-typ_P_site"/>
</dbReference>
<dbReference type="InterPro" id="IPR051014">
    <property type="entry name" value="Cation_Transport_ATPase_IB"/>
</dbReference>
<dbReference type="GO" id="GO:0046872">
    <property type="term" value="F:metal ion binding"/>
    <property type="evidence" value="ECO:0007669"/>
    <property type="project" value="UniProtKB-KW"/>
</dbReference>
<dbReference type="EC" id="7.2.2.21" evidence="8"/>
<dbReference type="InterPro" id="IPR027256">
    <property type="entry name" value="P-typ_ATPase_IB"/>
</dbReference>
<keyword evidence="5" id="KW-1278">Translocase</keyword>
<gene>
    <name evidence="12" type="primary">ctpC</name>
    <name evidence="12" type="ORF">CACET_c29480</name>
</gene>
<evidence type="ECO:0000256" key="3">
    <source>
        <dbReference type="ARBA" id="ARBA00022539"/>
    </source>
</evidence>
<comment type="caution">
    <text evidence="10">Lacks conserved residue(s) required for the propagation of feature annotation.</text>
</comment>
<dbReference type="PANTHER" id="PTHR48085:SF5">
    <property type="entry name" value="CADMIUM_ZINC-TRANSPORTING ATPASE HMA4-RELATED"/>
    <property type="match status" value="1"/>
</dbReference>
<dbReference type="STRING" id="84022.CACET_c29480"/>
<feature type="transmembrane region" description="Helical" evidence="10">
    <location>
        <begin position="347"/>
        <end position="366"/>
    </location>
</feature>
<evidence type="ECO:0000256" key="5">
    <source>
        <dbReference type="ARBA" id="ARBA00022967"/>
    </source>
</evidence>
<dbReference type="Gene3D" id="3.40.1110.10">
    <property type="entry name" value="Calcium-transporting ATPase, cytoplasmic domain N"/>
    <property type="match status" value="1"/>
</dbReference>
<dbReference type="SFLD" id="SFLDG00002">
    <property type="entry name" value="C1.7:_P-type_atpase_like"/>
    <property type="match status" value="1"/>
</dbReference>
<keyword evidence="7 10" id="KW-0472">Membrane</keyword>
<dbReference type="GO" id="GO:0008551">
    <property type="term" value="F:P-type cadmium transporter activity"/>
    <property type="evidence" value="ECO:0007669"/>
    <property type="project" value="UniProtKB-EC"/>
</dbReference>
<dbReference type="PROSITE" id="PS00154">
    <property type="entry name" value="ATPASE_E1_E2"/>
    <property type="match status" value="1"/>
</dbReference>
<protein>
    <recommendedName>
        <fullName evidence="8">Cd(2+)-exporting ATPase</fullName>
        <ecNumber evidence="8">7.2.2.21</ecNumber>
    </recommendedName>
</protein>
<dbReference type="RefSeq" id="WP_044824921.1">
    <property type="nucleotide sequence ID" value="NZ_CP009687.1"/>
</dbReference>
<keyword evidence="4 10" id="KW-0812">Transmembrane</keyword>
<dbReference type="InterPro" id="IPR001757">
    <property type="entry name" value="P_typ_ATPase"/>
</dbReference>
<dbReference type="OrthoDB" id="9813266at2"/>
<name>A0A0D8I9N3_9CLOT</name>
<keyword evidence="3" id="KW-0104">Cadmium</keyword>
<dbReference type="InterPro" id="IPR023214">
    <property type="entry name" value="HAD_sf"/>
</dbReference>
<sequence>MVWKMKESPLLYCQVIHSLPGRIRLGSRAFRYLGKYTKEIMEYLGNAGCITYSEISIITENVLIYYDKDKASPEDIKKIIESVISSYSLVSFQAERKMKSLTSVDERSLQEEPISKILARITITGAVLASSFFLKGPAVVSANLWKRFLTFPAVSSMIMSIPVFKSGVASFKSSMRPNADTLTSVAVLSSIVAGQDISALTTILLADIAELLTAYTMDRTRNAIRDMLSVGEDFAWRMKKDGERERIRVQEVRPNDSILIYTGEKISIDGVVEEGEAVIDQSSITGEYMPAVKTIGDQVFAGSVLKNGFLRVKAEKVGDQTAVARILHLVEEASYQKSDIQLFADRFSAQFIPFNFGLALMVYLFTKNSTRALNMLVVDYSCGVRLSTATAFSASIYTAARNGVLIKGGNYIEKLAESRTLILDKTGTITEGKPQVASMLPAHPWIETREMMELAAAAEETSSHPLALAILDKVKGSGWNIPQHEEIEVFVARGVQTIVEGHVIRVGNMRFMEENHIDTSSIQEKIFTLMQRQEIIVYVAKDEKIIGIIGIQDKLRENMKKSINRLRLLGMDDMILLTGDLEHQADFISHRMAMDDFESEMLPEDKARKILQLQSRGAKVTMVGDGINDAPALAYADVGIAMGGSKTDIAMESADITIASDNPLLIPETVYLSKKTMSIVKQNFASAIGINTLGLVLGSMGVIPVLWAAVLHNSSTIAVVLNSARLLFYDISKEV</sequence>
<evidence type="ECO:0000256" key="1">
    <source>
        <dbReference type="ARBA" id="ARBA00004141"/>
    </source>
</evidence>
<dbReference type="InterPro" id="IPR059000">
    <property type="entry name" value="ATPase_P-type_domA"/>
</dbReference>
<dbReference type="PRINTS" id="PR00119">
    <property type="entry name" value="CATATPASE"/>
</dbReference>
<comment type="similarity">
    <text evidence="2 10">Belongs to the cation transport ATPase (P-type) (TC 3.A.3) family. Type IB subfamily.</text>
</comment>
<dbReference type="SFLD" id="SFLDS00003">
    <property type="entry name" value="Haloacid_Dehalogenase"/>
    <property type="match status" value="1"/>
</dbReference>
<evidence type="ECO:0000256" key="9">
    <source>
        <dbReference type="ARBA" id="ARBA00049338"/>
    </source>
</evidence>
<dbReference type="EMBL" id="CP009687">
    <property type="protein sequence ID" value="AKL96392.1"/>
    <property type="molecule type" value="Genomic_DNA"/>
</dbReference>
<dbReference type="SFLD" id="SFLDF00027">
    <property type="entry name" value="p-type_atpase"/>
    <property type="match status" value="1"/>
</dbReference>
<evidence type="ECO:0000256" key="8">
    <source>
        <dbReference type="ARBA" id="ARBA00039103"/>
    </source>
</evidence>
<evidence type="ECO:0000256" key="10">
    <source>
        <dbReference type="RuleBase" id="RU362081"/>
    </source>
</evidence>
<dbReference type="InterPro" id="IPR023299">
    <property type="entry name" value="ATPase_P-typ_cyto_dom_N"/>
</dbReference>
<dbReference type="InterPro" id="IPR044492">
    <property type="entry name" value="P_typ_ATPase_HD_dom"/>
</dbReference>
<feature type="transmembrane region" description="Helical" evidence="10">
    <location>
        <begin position="684"/>
        <end position="710"/>
    </location>
</feature>
<dbReference type="Gene3D" id="2.70.150.10">
    <property type="entry name" value="Calcium-transporting ATPase, cytoplasmic transduction domain A"/>
    <property type="match status" value="1"/>
</dbReference>
<proteinExistence type="inferred from homology"/>
<dbReference type="PANTHER" id="PTHR48085">
    <property type="entry name" value="CADMIUM/ZINC-TRANSPORTING ATPASE HMA2-RELATED"/>
    <property type="match status" value="1"/>
</dbReference>
<dbReference type="SUPFAM" id="SSF81653">
    <property type="entry name" value="Calcium ATPase, transduction domain A"/>
    <property type="match status" value="1"/>
</dbReference>
<keyword evidence="10" id="KW-0547">Nucleotide-binding</keyword>